<dbReference type="Proteomes" id="UP000036000">
    <property type="component" value="Chromosome"/>
</dbReference>
<keyword evidence="3" id="KW-0732">Signal</keyword>
<evidence type="ECO:0000256" key="3">
    <source>
        <dbReference type="ARBA" id="ARBA00022729"/>
    </source>
</evidence>
<keyword evidence="8" id="KW-1185">Reference proteome</keyword>
<feature type="compositionally biased region" description="Polar residues" evidence="5">
    <location>
        <begin position="3178"/>
        <end position="3199"/>
    </location>
</feature>
<evidence type="ECO:0000256" key="2">
    <source>
        <dbReference type="ARBA" id="ARBA00022525"/>
    </source>
</evidence>
<name>A0AAC8UUH7_9LACO</name>
<feature type="compositionally biased region" description="Low complexity" evidence="5">
    <location>
        <begin position="3223"/>
        <end position="3242"/>
    </location>
</feature>
<dbReference type="InterPro" id="IPR019931">
    <property type="entry name" value="LPXTG_anchor"/>
</dbReference>
<feature type="region of interest" description="Disordered" evidence="5">
    <location>
        <begin position="2845"/>
        <end position="2870"/>
    </location>
</feature>
<dbReference type="InterPro" id="IPR013320">
    <property type="entry name" value="ConA-like_dom_sf"/>
</dbReference>
<feature type="region of interest" description="Disordered" evidence="5">
    <location>
        <begin position="3149"/>
        <end position="3242"/>
    </location>
</feature>
<dbReference type="Pfam" id="PF18483">
    <property type="entry name" value="Lectin_L-type_dom"/>
    <property type="match status" value="1"/>
</dbReference>
<feature type="region of interest" description="Disordered" evidence="5">
    <location>
        <begin position="62"/>
        <end position="170"/>
    </location>
</feature>
<feature type="region of interest" description="Disordered" evidence="5">
    <location>
        <begin position="2911"/>
        <end position="2932"/>
    </location>
</feature>
<dbReference type="EMBL" id="CP012033">
    <property type="protein sequence ID" value="AKP64127.1"/>
    <property type="molecule type" value="Genomic_DNA"/>
</dbReference>
<gene>
    <name evidence="7" type="ORF">ABN16_03340</name>
</gene>
<dbReference type="NCBIfam" id="TIGR01167">
    <property type="entry name" value="LPXTG_anchor"/>
    <property type="match status" value="1"/>
</dbReference>
<dbReference type="InterPro" id="IPR041286">
    <property type="entry name" value="MBG_2"/>
</dbReference>
<feature type="compositionally biased region" description="Polar residues" evidence="5">
    <location>
        <begin position="117"/>
        <end position="155"/>
    </location>
</feature>
<dbReference type="Pfam" id="PF18676">
    <property type="entry name" value="MBG_2"/>
    <property type="match status" value="16"/>
</dbReference>
<feature type="compositionally biased region" description="Low complexity" evidence="5">
    <location>
        <begin position="613"/>
        <end position="624"/>
    </location>
</feature>
<evidence type="ECO:0000313" key="8">
    <source>
        <dbReference type="Proteomes" id="UP000036000"/>
    </source>
</evidence>
<feature type="region of interest" description="Disordered" evidence="5">
    <location>
        <begin position="2651"/>
        <end position="2695"/>
    </location>
</feature>
<dbReference type="Gene3D" id="3.10.430.110">
    <property type="match status" value="1"/>
</dbReference>
<dbReference type="Gene3D" id="2.60.120.200">
    <property type="match status" value="1"/>
</dbReference>
<feature type="compositionally biased region" description="Polar residues" evidence="5">
    <location>
        <begin position="2672"/>
        <end position="2681"/>
    </location>
</feature>
<feature type="compositionally biased region" description="Basic residues" evidence="5">
    <location>
        <begin position="3165"/>
        <end position="3175"/>
    </location>
</feature>
<feature type="domain" description="Gram-positive cocci surface proteins LPxTG" evidence="6">
    <location>
        <begin position="3238"/>
        <end position="3269"/>
    </location>
</feature>
<dbReference type="SUPFAM" id="SSF49899">
    <property type="entry name" value="Concanavalin A-like lectins/glucanases"/>
    <property type="match status" value="1"/>
</dbReference>
<evidence type="ECO:0000256" key="1">
    <source>
        <dbReference type="ARBA" id="ARBA00022512"/>
    </source>
</evidence>
<organism evidence="7 8">
    <name type="scientific">Levilactobacillus koreensis</name>
    <dbReference type="NCBI Taxonomy" id="637971"/>
    <lineage>
        <taxon>Bacteria</taxon>
        <taxon>Bacillati</taxon>
        <taxon>Bacillota</taxon>
        <taxon>Bacilli</taxon>
        <taxon>Lactobacillales</taxon>
        <taxon>Lactobacillaceae</taxon>
        <taxon>Levilactobacillus</taxon>
    </lineage>
</organism>
<protein>
    <recommendedName>
        <fullName evidence="6">Gram-positive cocci surface proteins LPxTG domain-containing protein</fullName>
    </recommendedName>
</protein>
<dbReference type="PROSITE" id="PS50847">
    <property type="entry name" value="GRAM_POS_ANCHORING"/>
    <property type="match status" value="1"/>
</dbReference>
<dbReference type="KEGG" id="lko:ABN16_03340"/>
<reference evidence="7 8" key="1">
    <citation type="submission" date="2015-07" db="EMBL/GenBank/DDBJ databases">
        <title>Lactobacillus korensis/26-25/ whole genome sequencing.</title>
        <authorList>
            <person name="Kim M.K."/>
            <person name="Im W.-T."/>
            <person name="Srinivasan S."/>
            <person name="Lee J.-J."/>
        </authorList>
    </citation>
    <scope>NUCLEOTIDE SEQUENCE [LARGE SCALE GENOMIC DNA]</scope>
    <source>
        <strain evidence="7 8">26-25</strain>
    </source>
</reference>
<keyword evidence="1" id="KW-0134">Cell wall</keyword>
<accession>A0AAC8UUH7</accession>
<feature type="region of interest" description="Disordered" evidence="5">
    <location>
        <begin position="603"/>
        <end position="624"/>
    </location>
</feature>
<evidence type="ECO:0000259" key="6">
    <source>
        <dbReference type="PROSITE" id="PS50847"/>
    </source>
</evidence>
<dbReference type="RefSeq" id="WP_048732924.1">
    <property type="nucleotide sequence ID" value="NZ_CP012033.1"/>
</dbReference>
<evidence type="ECO:0000256" key="4">
    <source>
        <dbReference type="ARBA" id="ARBA00023088"/>
    </source>
</evidence>
<feature type="region of interest" description="Disordered" evidence="5">
    <location>
        <begin position="2747"/>
        <end position="2773"/>
    </location>
</feature>
<evidence type="ECO:0000256" key="5">
    <source>
        <dbReference type="SAM" id="MobiDB-lite"/>
    </source>
</evidence>
<sequence length="3269" mass="347276">MKQRQIDQEVKKNFILYKGHTGWKVKTRLFGGLIVTFSALTLAEGTGVVNVHAATTADSSLVAPKSYGQPSVEPAPAAKESAQTPTTPVAPTPQPAVGSEPSDKSGQLPNEDLASNGDKSGQLTDGSQQQKPVAESASLTADDVTTAQESATEPNTKYPVLSQDKNNPTNIGIDTSEVNLDASQIADHFTATVENRNSSDADDDTKDNTHVATIGKDGFVALTSNDAHKVYTSPGDSTNVTGHQVAHVSFEHEIDFSHNFSLSGALGIGSKSEGAADSVGFIFAPGNPAEATRGGSGGMLGLQNLYNAFGLVYDQYDNSGYNSFNDPKSGYEFAPYIGWRTTDANGKLQPAADTDWMAASDAGLNKRQDNPLNDFTMDYNAESQTLTATLGKAKLVRKISDTSQGYSISVAASTGGSWNDYSARIDKFTYTPKTIPLTVNLVDSADDNALLTKTDASAIANIGDTVSVFSTQDAATRAIAKGLVDPNLVSVLPTDSAGNVYVVDGNQTPTSIGTAKQIDGSGVADDTYYTYTVTDGDSQKVTVPVRLAFTAKVTPIDAQTLKPIDGLQPVTVVAVAGEPTLVQIPGYTPTTVTLAAPKDGAKTADDTLPIDQGTTKTGTSSTTTKDTATPISHYYTTTGTTVDGQSVTTKATVGTGQSISTDLNQQPLVDAKGNAISSGGKTINSDDYYWSTTGNAGATDSTDEAKPQTSGSLLLPTETTLQYWENQATANQTKADDYNTQAQALYSKFMGITGLTQAQQADAKNLLQSVSDIYTSVSKTNGLAKTAFENAKTATAATDIYNNGQTGYAALEKVQNLLVSFDADLTDLKTNNTDAGKSLATFTSWSENYGDPIEIPANGFVNFGPDFWTNGVEKTADFSNSAYYTYSSTNTADGTPVTPKNVGKYFFNLTDAGRTYLKNLNPDNGEIGLYVSAMLTINPLATAATIKAATVEYGGENATSSTVGTLPAFVGSLGQADTDHAIDQSYFEVVDNDNGDAVVTDITQLKANGDYTIRYTQAAQDELVKDKNYTFTSFGTAKLTVTPREITVTAQNHGKTYNVSATKDPVLDLTSNSADGLVNGDSIGSLGVKLHRTTGDHAGAYDITEDIANSTLNSNYKIKVNKGIFTIARLPVTVQASKLSKIYGDDDPTLKLDDATLADGYKLTADDVKLSRATGESVGDYGISGSSVSTSNYNVTVMPGTFTITARPITLNVKAAGKTYGDKNPDFAAELDSETPLIGADEFSTLDLKLSRTGSENVGTYDKAITGTAEGNKNYAVTVVPGTFTITARPITLNVKATGKTYGDKNPDFAAELDSETPLIGADKFSSLGLNLSRTGSENVGTYDKDIIGTAEGNKNYAVTVVPGTFTITARPITLNVKAAEKTYGDKNPDFEAELDSETPLIGTDEFSSLGLNLSRTDNENVGTYDKDITGTAEGNKNYAVTVMPGTFTINKRAITVQIDNLSKVYDATASTDPALTWQIVSKQGLADGDTREKLNVDLNQQAGETVGHYAITGAFENANYDVHFIDGTLLINPRVVSVSVDSKEKVYGEADPALTCHLAGGSSLAADQSLADLVTLTRGAGEKVGDYTINGTSENKNYTFEVTPGTFTINKRAITIQVENQSKVYDATTTTDPALTWEIVSKQGLADGDTRKMLHVKLIRKTGENVGSHAITGTYGNSNYDVQFTDGDFSINSRVVSVIIDPQEKTYGEADPALTCHLADGSSLAADQSLANLVTLTRNTGKSVGEYTINGASKSNNYTFKVTPGTFTINKRAITVQIDNLSKVYDATTSTDQTLTWQIVSKQGLADGDVRKVLNVKLNQQSGGAVGYYAITGTFDNANYDVHFIDGTLLINPRVVSVLVDSKEKVYGEADPALTCQLVKESSLAAGQDLADLVTLTRDPGKDVGTYTIKGVSTNNNYTVVVTDGQLNITPRPLSVIVANQRKFYGDADPTNTWQVATGTRLPFKDMRSDLKVALSRTAGKTIGRYAITGTANDKNYVVTFTKADLLVDPRPVNVMIDNQQKVYGDANPKLTWKIDPNTPLTTSQQPADLNLQLSCGTAANVGIYTISGNTTNPNFAVTVTNGVLTVTPRPVTVTATNQSKTYGDADELLTLTDAKDVVVNGDTEAALGVTLTRETGEDTGEYAINGTAASQNYAVTVTPGTFIITKRKVTVTADSQLKTYGNADPTLTLTSASDQVLVNHDDESALGVTLTRVAGENVGSYVINGSVASRNYQGTVDSGALKIVKRVVTVTAADQSKVFGHADPTLTLLDPSEQLVRGDQESALGVKLTRESGEVVGTYEIIGTATNQNYTTVVLPGKFTIKPADAQVGLDNSHVIYGNMPVFMGRLSFLRMASNFALSDLEVINSQKQVVAPADLQAGDYTVQLTKQAQDKLAKKNPNYKFTTFSLGQLSVGKRPVTVRVASQEMFAGQQNPENRAELVKGSLVNDQSPLDLRYVEPNSQKVGTYAIDVVAGNPNYVVTVVPGQLKVLGKNVDSKGNVTITEKDPDGNVVQIDQQWADGRKTTYHYNPTTDERTVQEQKDGQIIDQQTITPDAAKVTLPDDDNTVSVVDLNPTTKQPTFDHYTTDKDVDKSGNVTTTTKNAKGDVVKVIKQWTDGSKTAFTYDPNTGNQTVTEQKDGQIVAEQTIAPNSGKATLPSGDGGETTVDVEQPGSTPTFDHYTTQKDVDKSGNVTTTTKDAKGAVVKVVKDWNDGSTTTYTADPNTGNRTVTEQKDGKVVAEQTIAPNSGKATLPSGDDGETTVDVGQPGSMPTFNHYTTKKDTDKSGNVTTITKDANGDVVKATKQWHDGSTTTYTYDPNTGNRTVTEQKDGKVVAEQTIAPNSAKATLPSGDDGETTVDAGQPGSTPTFGHYTTKKAVDKAGNVTVTTTDATGNVVKVIKQWTTDDSETTYTADPATGKRTISEQKDGQTVDQQTIAPGTTEVTLTDDAGGEMIAKFSSPASMPTFDHYTTQKTTDKAGNVTATTTDAAGNIVKVTKQWTDGSETTYTANPATGKRTISEQKNGKLVDQRTIAPGDAEVTLPDGAGGRTVIKFSQSATMPTFTHYPASYGGVPTSDTDKTVKITKQWPDGSEVIYTYEPITGKRIISELRNGHVIEQRTIAPGALLAILPDGMGGETIVKFDESGTVPTFTRQPAGETSERHVTSRKKPVKKVLKNVGTSRHQGLNGQRTTLKAQSGDTNRHAQSPAMASAGDARDAAVTGQMQSQRKSTKQQQTELPQTGQQDESFLTALGALLLSLLVTPFVRKRH</sequence>
<keyword evidence="2" id="KW-0964">Secreted</keyword>
<proteinExistence type="predicted"/>
<dbReference type="Pfam" id="PF00746">
    <property type="entry name" value="Gram_pos_anchor"/>
    <property type="match status" value="1"/>
</dbReference>
<keyword evidence="4" id="KW-0572">Peptidoglycan-anchor</keyword>
<evidence type="ECO:0000313" key="7">
    <source>
        <dbReference type="EMBL" id="AKP64127.1"/>
    </source>
</evidence>